<gene>
    <name evidence="1" type="ORF">GZ78_04725</name>
</gene>
<evidence type="ECO:0000313" key="1">
    <source>
        <dbReference type="EMBL" id="KEQ19289.1"/>
    </source>
</evidence>
<dbReference type="EMBL" id="JOKH01000001">
    <property type="protein sequence ID" value="KEQ19289.1"/>
    <property type="molecule type" value="Genomic_DNA"/>
</dbReference>
<dbReference type="Proteomes" id="UP000028073">
    <property type="component" value="Unassembled WGS sequence"/>
</dbReference>
<reference evidence="1 2" key="1">
    <citation type="submission" date="2014-06" db="EMBL/GenBank/DDBJ databases">
        <title>Whole Genome Sequences of Three Symbiotic Endozoicomonas Bacteria.</title>
        <authorList>
            <person name="Neave M.J."/>
            <person name="Apprill A."/>
            <person name="Voolstra C.R."/>
        </authorList>
    </citation>
    <scope>NUCLEOTIDE SEQUENCE [LARGE SCALE GENOMIC DNA]</scope>
    <source>
        <strain evidence="1 2">DSM 25634</strain>
    </source>
</reference>
<organism evidence="1 2">
    <name type="scientific">Endozoicomonas numazuensis</name>
    <dbReference type="NCBI Taxonomy" id="1137799"/>
    <lineage>
        <taxon>Bacteria</taxon>
        <taxon>Pseudomonadati</taxon>
        <taxon>Pseudomonadota</taxon>
        <taxon>Gammaproteobacteria</taxon>
        <taxon>Oceanospirillales</taxon>
        <taxon>Endozoicomonadaceae</taxon>
        <taxon>Endozoicomonas</taxon>
    </lineage>
</organism>
<dbReference type="AlphaFoldDB" id="A0A081NLG6"/>
<accession>A0A081NLG6</accession>
<evidence type="ECO:0000313" key="2">
    <source>
        <dbReference type="Proteomes" id="UP000028073"/>
    </source>
</evidence>
<keyword evidence="2" id="KW-1185">Reference proteome</keyword>
<sequence length="85" mass="9331">MYSVTCSVTACSLFTSQKTRRFSPPARPDFLNAHNGKTSRSMTSAYSAPAHFPEPGIITCRLADRNDGMPALSIQTANFLNFTQQ</sequence>
<name>A0A081NLG6_9GAMM</name>
<proteinExistence type="predicted"/>
<protein>
    <submittedName>
        <fullName evidence="1">Uncharacterized protein</fullName>
    </submittedName>
</protein>
<comment type="caution">
    <text evidence="1">The sequence shown here is derived from an EMBL/GenBank/DDBJ whole genome shotgun (WGS) entry which is preliminary data.</text>
</comment>